<dbReference type="Gene3D" id="1.10.225.10">
    <property type="entry name" value="Saposin-like"/>
    <property type="match status" value="1"/>
</dbReference>
<evidence type="ECO:0000313" key="16">
    <source>
        <dbReference type="RefSeq" id="XP_006818658.1"/>
    </source>
</evidence>
<evidence type="ECO:0000256" key="13">
    <source>
        <dbReference type="PIRNR" id="PIRNR000948"/>
    </source>
</evidence>
<dbReference type="RefSeq" id="XP_006818658.1">
    <property type="nucleotide sequence ID" value="XM_006818595.1"/>
</dbReference>
<evidence type="ECO:0000256" key="3">
    <source>
        <dbReference type="ARBA" id="ARBA00008234"/>
    </source>
</evidence>
<evidence type="ECO:0000256" key="6">
    <source>
        <dbReference type="ARBA" id="ARBA00022729"/>
    </source>
</evidence>
<evidence type="ECO:0000256" key="2">
    <source>
        <dbReference type="ARBA" id="ARBA00004613"/>
    </source>
</evidence>
<organism evidence="15 16">
    <name type="scientific">Saccoglossus kowalevskii</name>
    <name type="common">Acorn worm</name>
    <dbReference type="NCBI Taxonomy" id="10224"/>
    <lineage>
        <taxon>Eukaryota</taxon>
        <taxon>Metazoa</taxon>
        <taxon>Hemichordata</taxon>
        <taxon>Enteropneusta</taxon>
        <taxon>Harrimaniidae</taxon>
        <taxon>Saccoglossus</taxon>
    </lineage>
</organism>
<evidence type="ECO:0000256" key="10">
    <source>
        <dbReference type="ARBA" id="ARBA00023180"/>
    </source>
</evidence>
<reference evidence="16" key="1">
    <citation type="submission" date="2025-08" db="UniProtKB">
        <authorList>
            <consortium name="RefSeq"/>
        </authorList>
    </citation>
    <scope>IDENTIFICATION</scope>
    <source>
        <tissue evidence="16">Testes</tissue>
    </source>
</reference>
<keyword evidence="6" id="KW-0732">Signal</keyword>
<dbReference type="PIRSF" id="PIRSF000948">
    <property type="entry name" value="Sphingomy_PDE"/>
    <property type="match status" value="1"/>
</dbReference>
<dbReference type="SUPFAM" id="SSF56300">
    <property type="entry name" value="Metallo-dependent phosphatases"/>
    <property type="match status" value="1"/>
</dbReference>
<dbReference type="InterPro" id="IPR008139">
    <property type="entry name" value="SaposinB_dom"/>
</dbReference>
<dbReference type="PANTHER" id="PTHR10340:SF34">
    <property type="entry name" value="SPHINGOMYELIN PHOSPHODIESTERASE"/>
    <property type="match status" value="1"/>
</dbReference>
<dbReference type="PROSITE" id="PS50015">
    <property type="entry name" value="SAP_B"/>
    <property type="match status" value="1"/>
</dbReference>
<gene>
    <name evidence="16" type="primary">LOC100377278</name>
</gene>
<dbReference type="Pfam" id="PF19272">
    <property type="entry name" value="ASMase_C"/>
    <property type="match status" value="1"/>
</dbReference>
<comment type="function">
    <text evidence="13">Converts sphingomyelin to ceramide.</text>
</comment>
<dbReference type="SUPFAM" id="SSF47862">
    <property type="entry name" value="Saposin"/>
    <property type="match status" value="1"/>
</dbReference>
<evidence type="ECO:0000256" key="8">
    <source>
        <dbReference type="ARBA" id="ARBA00022833"/>
    </source>
</evidence>
<dbReference type="Pfam" id="PF05184">
    <property type="entry name" value="SapB_1"/>
    <property type="match status" value="1"/>
</dbReference>
<feature type="domain" description="Saposin B-type" evidence="14">
    <location>
        <begin position="29"/>
        <end position="131"/>
    </location>
</feature>
<dbReference type="InterPro" id="IPR011160">
    <property type="entry name" value="Sphingomy_PDE"/>
</dbReference>
<dbReference type="InterPro" id="IPR004843">
    <property type="entry name" value="Calcineurin-like_PHP"/>
</dbReference>
<dbReference type="PANTHER" id="PTHR10340">
    <property type="entry name" value="SPHINGOMYELIN PHOSPHODIESTERASE"/>
    <property type="match status" value="1"/>
</dbReference>
<dbReference type="Gene3D" id="3.60.21.10">
    <property type="match status" value="1"/>
</dbReference>
<evidence type="ECO:0000256" key="9">
    <source>
        <dbReference type="ARBA" id="ARBA00023157"/>
    </source>
</evidence>
<dbReference type="InterPro" id="IPR045473">
    <property type="entry name" value="ASM_C"/>
</dbReference>
<comment type="subcellular location">
    <subcellularLocation>
        <location evidence="2">Secreted</location>
    </subcellularLocation>
</comment>
<keyword evidence="4" id="KW-0964">Secreted</keyword>
<name>A0ABM0MF67_SACKO</name>
<dbReference type="GeneID" id="100377278"/>
<dbReference type="Proteomes" id="UP000694865">
    <property type="component" value="Unplaced"/>
</dbReference>
<evidence type="ECO:0000256" key="5">
    <source>
        <dbReference type="ARBA" id="ARBA00022723"/>
    </source>
</evidence>
<evidence type="ECO:0000256" key="11">
    <source>
        <dbReference type="ARBA" id="ARBA00023295"/>
    </source>
</evidence>
<evidence type="ECO:0000256" key="12">
    <source>
        <dbReference type="ARBA" id="ARBA00047268"/>
    </source>
</evidence>
<dbReference type="InterPro" id="IPR011001">
    <property type="entry name" value="Saposin-like"/>
</dbReference>
<dbReference type="InterPro" id="IPR041805">
    <property type="entry name" value="ASMase/PPN1_MPP"/>
</dbReference>
<evidence type="ECO:0000256" key="7">
    <source>
        <dbReference type="ARBA" id="ARBA00022801"/>
    </source>
</evidence>
<keyword evidence="9" id="KW-1015">Disulfide bond</keyword>
<evidence type="ECO:0000256" key="4">
    <source>
        <dbReference type="ARBA" id="ARBA00022525"/>
    </source>
</evidence>
<comment type="cofactor">
    <cofactor evidence="1">
        <name>Zn(2+)</name>
        <dbReference type="ChEBI" id="CHEBI:29105"/>
    </cofactor>
</comment>
<dbReference type="InterPro" id="IPR007856">
    <property type="entry name" value="SapB_1"/>
</dbReference>
<proteinExistence type="inferred from homology"/>
<keyword evidence="10" id="KW-0325">Glycoprotein</keyword>
<sequence>MSMVRGALLRYGRQSRQFKTIKNNVYMPSWLTCDLCKFGISLVQNKLRTNETTDAIADDVVKICIDLNIESVRVCRDVVSEFKVRDTHYTGLLVLLSIFSKDWFCAVITNLIVSPDEMCGLMLGPLCAKPYNPFDEWNITFPDVPKPPVVPPSPPKLFSPTHRVLHLSDIHYDKHYRAGSNANCGEPICCRRDDGRPAPGDDGAGKWGDLRNCDAPLWLLDNLFQHLSSREKFHYVLWTGDLPAHDIWEQTKEEQLQILHIITQMAKKYLGNVPVFPAVGNHESAPANNFPQPFITGNHSIEWLYDALADTWIDQTHWLPPYTRHTIKKGGYYTVLISPGLRLVALNSMYGYYGNFWLYLNTTDPAGQLQWLISILQTAEDNEEKVYIIGHIPPGIDDCLRRWSWNYYKIINRYESTVVGQFFGHTHFDHFQIFYDEETLSRPLNVAYIAGSVTTQPTMHPSYRIYETDGFYLGSTRMVLNHHTYILNITDANLTNKPVWIKEYSAKEAYGMNWLFPNDWNSLVKEFKKNKELFNKYYTYYYKSHPVTECDDFCRKTMICDMQSGRSFDPELCNL</sequence>
<evidence type="ECO:0000259" key="14">
    <source>
        <dbReference type="PROSITE" id="PS50015"/>
    </source>
</evidence>
<dbReference type="CDD" id="cd00842">
    <property type="entry name" value="MPP_ASMase"/>
    <property type="match status" value="1"/>
</dbReference>
<keyword evidence="8" id="KW-0862">Zinc</keyword>
<evidence type="ECO:0000256" key="1">
    <source>
        <dbReference type="ARBA" id="ARBA00001947"/>
    </source>
</evidence>
<protein>
    <recommendedName>
        <fullName evidence="13">Sphingomyelin phosphodiesterase</fullName>
    </recommendedName>
</protein>
<comment type="similarity">
    <text evidence="3 13">Belongs to the acid sphingomyelinase family.</text>
</comment>
<keyword evidence="15" id="KW-1185">Reference proteome</keyword>
<dbReference type="Pfam" id="PF00149">
    <property type="entry name" value="Metallophos"/>
    <property type="match status" value="1"/>
</dbReference>
<evidence type="ECO:0000313" key="15">
    <source>
        <dbReference type="Proteomes" id="UP000694865"/>
    </source>
</evidence>
<keyword evidence="7 13" id="KW-0378">Hydrolase</keyword>
<comment type="catalytic activity">
    <reaction evidence="12">
        <text>a sphingomyelin + H2O = phosphocholine + an N-acylsphing-4-enine + H(+)</text>
        <dbReference type="Rhea" id="RHEA:19253"/>
        <dbReference type="ChEBI" id="CHEBI:15377"/>
        <dbReference type="ChEBI" id="CHEBI:15378"/>
        <dbReference type="ChEBI" id="CHEBI:17636"/>
        <dbReference type="ChEBI" id="CHEBI:52639"/>
        <dbReference type="ChEBI" id="CHEBI:295975"/>
        <dbReference type="EC" id="3.1.4.12"/>
    </reaction>
    <physiologicalReaction direction="left-to-right" evidence="12">
        <dbReference type="Rhea" id="RHEA:19254"/>
    </physiologicalReaction>
</comment>
<accession>A0ABM0MF67</accession>
<dbReference type="InterPro" id="IPR029052">
    <property type="entry name" value="Metallo-depent_PP-like"/>
</dbReference>
<keyword evidence="5" id="KW-0479">Metal-binding</keyword>
<keyword evidence="11 13" id="KW-0326">Glycosidase</keyword>